<protein>
    <submittedName>
        <fullName evidence="1">Uncharacterized protein</fullName>
    </submittedName>
</protein>
<dbReference type="CDD" id="cd17039">
    <property type="entry name" value="Ubl_ubiquitin_like"/>
    <property type="match status" value="1"/>
</dbReference>
<dbReference type="SUPFAM" id="SSF54236">
    <property type="entry name" value="Ubiquitin-like"/>
    <property type="match status" value="1"/>
</dbReference>
<proteinExistence type="predicted"/>
<keyword evidence="2" id="KW-1185">Reference proteome</keyword>
<gene>
    <name evidence="1" type="ORF">SO694_0002223</name>
</gene>
<dbReference type="PANTHER" id="PTHR41749">
    <property type="entry name" value="UBIQUITIN-LIKE DOMAIN-CONTAINING PROTEIN"/>
    <property type="match status" value="1"/>
</dbReference>
<sequence length="159" mass="17407">MPRDDDGDDCKRSSKACESKGDDDYVTAVGSALPSAAEPKAALGLRGLDISAVVKSERNPRPCAEHERVERALDAQVLVVFELPDGSEGEKHFKMGHTVEVLKSFVEEEFEIPMGVQSLYLDETLMLDPLSLSDYPAIDPARDCFVRVGGEIPEQAQKK</sequence>
<dbReference type="PANTHER" id="PTHR41749:SF1">
    <property type="entry name" value="UBIQUITIN-LIKE DOMAIN-CONTAINING PROTEIN"/>
    <property type="match status" value="1"/>
</dbReference>
<reference evidence="1 2" key="1">
    <citation type="submission" date="2024-03" db="EMBL/GenBank/DDBJ databases">
        <title>Aureococcus anophagefferens CCMP1851 and Kratosvirus quantuckense: Draft genome of a second virus-susceptible host strain in the model system.</title>
        <authorList>
            <person name="Chase E."/>
            <person name="Truchon A.R."/>
            <person name="Schepens W."/>
            <person name="Wilhelm S.W."/>
        </authorList>
    </citation>
    <scope>NUCLEOTIDE SEQUENCE [LARGE SCALE GENOMIC DNA]</scope>
    <source>
        <strain evidence="1 2">CCMP1851</strain>
    </source>
</reference>
<dbReference type="EMBL" id="JBBJCI010000231">
    <property type="protein sequence ID" value="KAK7237837.1"/>
    <property type="molecule type" value="Genomic_DNA"/>
</dbReference>
<organism evidence="1 2">
    <name type="scientific">Aureococcus anophagefferens</name>
    <name type="common">Harmful bloom alga</name>
    <dbReference type="NCBI Taxonomy" id="44056"/>
    <lineage>
        <taxon>Eukaryota</taxon>
        <taxon>Sar</taxon>
        <taxon>Stramenopiles</taxon>
        <taxon>Ochrophyta</taxon>
        <taxon>Pelagophyceae</taxon>
        <taxon>Pelagomonadales</taxon>
        <taxon>Pelagomonadaceae</taxon>
        <taxon>Aureococcus</taxon>
    </lineage>
</organism>
<accession>A0ABR1FT26</accession>
<dbReference type="KEGG" id="aaf:AURANDRAFT_64738"/>
<evidence type="ECO:0000313" key="1">
    <source>
        <dbReference type="EMBL" id="KAK7237837.1"/>
    </source>
</evidence>
<name>A0ABR1FT26_AURAN</name>
<dbReference type="Proteomes" id="UP001363151">
    <property type="component" value="Unassembled WGS sequence"/>
</dbReference>
<comment type="caution">
    <text evidence="1">The sequence shown here is derived from an EMBL/GenBank/DDBJ whole genome shotgun (WGS) entry which is preliminary data.</text>
</comment>
<dbReference type="InterPro" id="IPR029071">
    <property type="entry name" value="Ubiquitin-like_domsf"/>
</dbReference>
<evidence type="ECO:0000313" key="2">
    <source>
        <dbReference type="Proteomes" id="UP001363151"/>
    </source>
</evidence>